<accession>A0A8G2CNF1</accession>
<organism evidence="2 3">
    <name type="scientific">Acidiphilium rubrum</name>
    <dbReference type="NCBI Taxonomy" id="526"/>
    <lineage>
        <taxon>Bacteria</taxon>
        <taxon>Pseudomonadati</taxon>
        <taxon>Pseudomonadota</taxon>
        <taxon>Alphaproteobacteria</taxon>
        <taxon>Acetobacterales</taxon>
        <taxon>Acidocellaceae</taxon>
        <taxon>Acidiphilium</taxon>
    </lineage>
</organism>
<dbReference type="SUPFAM" id="SSF53335">
    <property type="entry name" value="S-adenosyl-L-methionine-dependent methyltransferases"/>
    <property type="match status" value="1"/>
</dbReference>
<dbReference type="GO" id="GO:0008168">
    <property type="term" value="F:methyltransferase activity"/>
    <property type="evidence" value="ECO:0007669"/>
    <property type="project" value="UniProtKB-KW"/>
</dbReference>
<dbReference type="RefSeq" id="WP_029311977.1">
    <property type="nucleotide sequence ID" value="NZ_FTNE01000032.1"/>
</dbReference>
<keyword evidence="2" id="KW-0489">Methyltransferase</keyword>
<dbReference type="CDD" id="cd02440">
    <property type="entry name" value="AdoMet_MTases"/>
    <property type="match status" value="1"/>
</dbReference>
<dbReference type="InterPro" id="IPR041698">
    <property type="entry name" value="Methyltransf_25"/>
</dbReference>
<dbReference type="AlphaFoldDB" id="A0A8G2CNF1"/>
<keyword evidence="2" id="KW-0808">Transferase</keyword>
<sequence>MEPLNELIARHYTRGDLGAALLAALGERAALPPAALMELLGAVDEFHVGGRAATIALAEDLALQPGQNVLDIGCGLGGTARLLATRHGVRVTGIDLTAEYVDVGNSLNARLGLSGQIDLVCGSALTLPFAARSFDAATMLHVGMNIADKVALFVQIASMLKPGGQIAIYDIMRTGGGALTFPLPWAGDASLSFVAAPLDYRRALTKAGFVVRGQINERERACAFFAEMAARAGPAPALGLGMLMGAEAAQKLAHIRTQIEAGLLAPIQILANIP</sequence>
<dbReference type="EMBL" id="FTNE01000032">
    <property type="protein sequence ID" value="SIR43011.1"/>
    <property type="molecule type" value="Genomic_DNA"/>
</dbReference>
<dbReference type="InterPro" id="IPR029063">
    <property type="entry name" value="SAM-dependent_MTases_sf"/>
</dbReference>
<dbReference type="Gene3D" id="3.40.50.150">
    <property type="entry name" value="Vaccinia Virus protein VP39"/>
    <property type="match status" value="1"/>
</dbReference>
<dbReference type="PANTHER" id="PTHR44068:SF11">
    <property type="entry name" value="GERANYL DIPHOSPHATE 2-C-METHYLTRANSFERASE"/>
    <property type="match status" value="1"/>
</dbReference>
<proteinExistence type="predicted"/>
<protein>
    <submittedName>
        <fullName evidence="2">Methyltransferase domain-containing protein</fullName>
    </submittedName>
</protein>
<evidence type="ECO:0000259" key="1">
    <source>
        <dbReference type="Pfam" id="PF13649"/>
    </source>
</evidence>
<comment type="caution">
    <text evidence="2">The sequence shown here is derived from an EMBL/GenBank/DDBJ whole genome shotgun (WGS) entry which is preliminary data.</text>
</comment>
<dbReference type="PANTHER" id="PTHR44068">
    <property type="entry name" value="ZGC:194242"/>
    <property type="match status" value="1"/>
</dbReference>
<evidence type="ECO:0000313" key="3">
    <source>
        <dbReference type="Proteomes" id="UP000186308"/>
    </source>
</evidence>
<reference evidence="2 3" key="1">
    <citation type="submission" date="2017-01" db="EMBL/GenBank/DDBJ databases">
        <authorList>
            <person name="Varghese N."/>
            <person name="Submissions S."/>
        </authorList>
    </citation>
    <scope>NUCLEOTIDE SEQUENCE [LARGE SCALE GENOMIC DNA]</scope>
    <source>
        <strain evidence="2 3">ATCC 35905</strain>
    </source>
</reference>
<gene>
    <name evidence="2" type="ORF">SAMN05421828_1324</name>
</gene>
<dbReference type="OrthoDB" id="7856199at2"/>
<dbReference type="GO" id="GO:0032259">
    <property type="term" value="P:methylation"/>
    <property type="evidence" value="ECO:0007669"/>
    <property type="project" value="UniProtKB-KW"/>
</dbReference>
<name>A0A8G2CNF1_ACIRU</name>
<dbReference type="InterPro" id="IPR050447">
    <property type="entry name" value="Erg6_SMT_methyltransf"/>
</dbReference>
<feature type="domain" description="Methyltransferase" evidence="1">
    <location>
        <begin position="69"/>
        <end position="164"/>
    </location>
</feature>
<dbReference type="Proteomes" id="UP000186308">
    <property type="component" value="Unassembled WGS sequence"/>
</dbReference>
<keyword evidence="3" id="KW-1185">Reference proteome</keyword>
<dbReference type="Pfam" id="PF13649">
    <property type="entry name" value="Methyltransf_25"/>
    <property type="match status" value="1"/>
</dbReference>
<evidence type="ECO:0000313" key="2">
    <source>
        <dbReference type="EMBL" id="SIR43011.1"/>
    </source>
</evidence>